<evidence type="ECO:0000256" key="6">
    <source>
        <dbReference type="PIRSR" id="PIRSR610300-50"/>
    </source>
</evidence>
<evidence type="ECO:0000256" key="3">
    <source>
        <dbReference type="ARBA" id="ARBA00022964"/>
    </source>
</evidence>
<keyword evidence="9" id="KW-1185">Reference proteome</keyword>
<comment type="similarity">
    <text evidence="1">Belongs to the cysteine dioxygenase family.</text>
</comment>
<dbReference type="PANTHER" id="PTHR12918">
    <property type="entry name" value="CYSTEINE DIOXYGENASE"/>
    <property type="match status" value="1"/>
</dbReference>
<dbReference type="PANTHER" id="PTHR12918:SF1">
    <property type="entry name" value="CYSTEINE DIOXYGENASE TYPE 1"/>
    <property type="match status" value="1"/>
</dbReference>
<evidence type="ECO:0000256" key="2">
    <source>
        <dbReference type="ARBA" id="ARBA00022723"/>
    </source>
</evidence>
<name>A0A918SUN7_9GAMM</name>
<protein>
    <submittedName>
        <fullName evidence="8">Cysteine dioxygenase</fullName>
    </submittedName>
</protein>
<dbReference type="GO" id="GO:0016702">
    <property type="term" value="F:oxidoreductase activity, acting on single donors with incorporation of molecular oxygen, incorporation of two atoms of oxygen"/>
    <property type="evidence" value="ECO:0007669"/>
    <property type="project" value="InterPro"/>
</dbReference>
<evidence type="ECO:0000256" key="1">
    <source>
        <dbReference type="ARBA" id="ARBA00006622"/>
    </source>
</evidence>
<accession>A0A918SUN7</accession>
<gene>
    <name evidence="8" type="ORF">GCM10007067_04570</name>
</gene>
<evidence type="ECO:0000313" key="9">
    <source>
        <dbReference type="Proteomes" id="UP000646426"/>
    </source>
</evidence>
<feature type="binding site" evidence="7">
    <location>
        <position position="155"/>
    </location>
    <ligand>
        <name>Fe cation</name>
        <dbReference type="ChEBI" id="CHEBI:24875"/>
        <note>catalytic</note>
    </ligand>
</feature>
<dbReference type="SUPFAM" id="SSF51182">
    <property type="entry name" value="RmlC-like cupins"/>
    <property type="match status" value="1"/>
</dbReference>
<evidence type="ECO:0000256" key="7">
    <source>
        <dbReference type="PIRSR" id="PIRSR610300-51"/>
    </source>
</evidence>
<dbReference type="RefSeq" id="WP_189452902.1">
    <property type="nucleotide sequence ID" value="NZ_BMYD01000001.1"/>
</dbReference>
<feature type="cross-link" description="3'-(S-cysteinyl)-tyrosine (Cys-Tyr)" evidence="6">
    <location>
        <begin position="106"/>
        <end position="172"/>
    </location>
</feature>
<keyword evidence="4" id="KW-0560">Oxidoreductase</keyword>
<dbReference type="InterPro" id="IPR011051">
    <property type="entry name" value="RmlC_Cupin_sf"/>
</dbReference>
<reference evidence="8" key="1">
    <citation type="journal article" date="2014" name="Int. J. Syst. Evol. Microbiol.">
        <title>Complete genome sequence of Corynebacterium casei LMG S-19264T (=DSM 44701T), isolated from a smear-ripened cheese.</title>
        <authorList>
            <consortium name="US DOE Joint Genome Institute (JGI-PGF)"/>
            <person name="Walter F."/>
            <person name="Albersmeier A."/>
            <person name="Kalinowski J."/>
            <person name="Ruckert C."/>
        </authorList>
    </citation>
    <scope>NUCLEOTIDE SEQUENCE</scope>
    <source>
        <strain evidence="8">KCTC 23077</strain>
    </source>
</reference>
<dbReference type="Proteomes" id="UP000646426">
    <property type="component" value="Unassembled WGS sequence"/>
</dbReference>
<keyword evidence="5 7" id="KW-0408">Iron</keyword>
<comment type="caution">
    <text evidence="8">The sequence shown here is derived from an EMBL/GenBank/DDBJ whole genome shotgun (WGS) entry which is preliminary data.</text>
</comment>
<keyword evidence="6" id="KW-0883">Thioether bond</keyword>
<evidence type="ECO:0000256" key="4">
    <source>
        <dbReference type="ARBA" id="ARBA00023002"/>
    </source>
</evidence>
<reference evidence="8" key="2">
    <citation type="submission" date="2020-09" db="EMBL/GenBank/DDBJ databases">
        <authorList>
            <person name="Sun Q."/>
            <person name="Kim S."/>
        </authorList>
    </citation>
    <scope>NUCLEOTIDE SEQUENCE</scope>
    <source>
        <strain evidence="8">KCTC 23077</strain>
    </source>
</reference>
<feature type="binding site" evidence="7">
    <location>
        <position position="99"/>
    </location>
    <ligand>
        <name>Fe cation</name>
        <dbReference type="ChEBI" id="CHEBI:24875"/>
        <note>catalytic</note>
    </ligand>
</feature>
<keyword evidence="3 8" id="KW-0223">Dioxygenase</keyword>
<dbReference type="EMBL" id="BMYD01000001">
    <property type="protein sequence ID" value="GHA71341.1"/>
    <property type="molecule type" value="Genomic_DNA"/>
</dbReference>
<keyword evidence="2 7" id="KW-0479">Metal-binding</keyword>
<evidence type="ECO:0000313" key="8">
    <source>
        <dbReference type="EMBL" id="GHA71341.1"/>
    </source>
</evidence>
<dbReference type="InterPro" id="IPR010300">
    <property type="entry name" value="CDO_1"/>
</dbReference>
<feature type="binding site" evidence="7">
    <location>
        <position position="101"/>
    </location>
    <ligand>
        <name>Fe cation</name>
        <dbReference type="ChEBI" id="CHEBI:24875"/>
        <note>catalytic</note>
    </ligand>
</feature>
<dbReference type="InterPro" id="IPR014710">
    <property type="entry name" value="RmlC-like_jellyroll"/>
</dbReference>
<dbReference type="Pfam" id="PF05995">
    <property type="entry name" value="CDO_I"/>
    <property type="match status" value="1"/>
</dbReference>
<dbReference type="AlphaFoldDB" id="A0A918SUN7"/>
<dbReference type="GO" id="GO:0008198">
    <property type="term" value="F:ferrous iron binding"/>
    <property type="evidence" value="ECO:0007669"/>
    <property type="project" value="TreeGrafter"/>
</dbReference>
<proteinExistence type="inferred from homology"/>
<dbReference type="Gene3D" id="2.60.120.10">
    <property type="entry name" value="Jelly Rolls"/>
    <property type="match status" value="1"/>
</dbReference>
<organism evidence="8 9">
    <name type="scientific">Cognatilysobacter bugurensis</name>
    <dbReference type="NCBI Taxonomy" id="543356"/>
    <lineage>
        <taxon>Bacteria</taxon>
        <taxon>Pseudomonadati</taxon>
        <taxon>Pseudomonadota</taxon>
        <taxon>Gammaproteobacteria</taxon>
        <taxon>Lysobacterales</taxon>
        <taxon>Lysobacteraceae</taxon>
        <taxon>Cognatilysobacter</taxon>
    </lineage>
</organism>
<dbReference type="CDD" id="cd10548">
    <property type="entry name" value="cupin_CDO"/>
    <property type="match status" value="1"/>
</dbReference>
<sequence>MDITDSAYAPPCPEVDFPGREKFIRALDEAVGRGDEHAVTAALRDTLCRAIRDPDVQLPECVYAPIEERYARREIYRSVELGYSVVAMTWAPGQGTPVHDHCGLWCVEGVWDGELEIRQYELCERDGDRFRFRSAGGMQACLGSAGSLIPPHEYHTIRNTSPNDVAVSLHIYQAAMHACAMFVPQSGEWFTRVDRALGVDAVR</sequence>
<evidence type="ECO:0000256" key="5">
    <source>
        <dbReference type="ARBA" id="ARBA00023004"/>
    </source>
</evidence>